<dbReference type="Proteomes" id="UP000252189">
    <property type="component" value="Unassembled WGS sequence"/>
</dbReference>
<keyword evidence="4" id="KW-1185">Reference proteome</keyword>
<feature type="transmembrane region" description="Helical" evidence="2">
    <location>
        <begin position="94"/>
        <end position="113"/>
    </location>
</feature>
<sequence>MSVSSSVIRRTILTSADRSRSTPSLSTNFPTSTPASTPTTSSANRSNSNDSQNLRGTTYPRWHTSVSGTAVRLRRWASVIRSTQERDHMKRRKLLLGIGTILGMSGTVGSGAFTSVSAERTVSVAVADDPDAFLSLGPCDGPNGDYVTVEGGVASIDLSPSNTQVPGSGVNNDAVSVFDDVFEIANQGTQPVGVWLDAAPATDRNGDPVVEFYRNGDRSTEIIGQGNAVCLGVGEDICVGLRTDTRSERFDPGDRLLNLVSGGHELIVNADATVACDAGTPTGGGPLRLNTGVADWQVVEVPQSATDDAPSTPYDAKVVDPPSAWATSEADAEWVDPFGTGGLKADPDGAYAYELDIPASGTLVVEEYGSDNPVEFFLNASSIGGSGGQSAFGSLRSGVPDQTVSSGDTLRAEVTNNSGSSGNPTGLLVAARLE</sequence>
<evidence type="ECO:0000313" key="3">
    <source>
        <dbReference type="EMBL" id="RCU48388.1"/>
    </source>
</evidence>
<accession>A0A368ND24</accession>
<keyword evidence="2" id="KW-0812">Transmembrane</keyword>
<protein>
    <submittedName>
        <fullName evidence="3">DUF1102 domain-containing protein</fullName>
    </submittedName>
</protein>
<feature type="compositionally biased region" description="Polar residues" evidence="1">
    <location>
        <begin position="1"/>
        <end position="25"/>
    </location>
</feature>
<keyword evidence="2" id="KW-1133">Transmembrane helix</keyword>
<keyword evidence="2" id="KW-0472">Membrane</keyword>
<dbReference type="EMBL" id="QPHM01000001">
    <property type="protein sequence ID" value="RCU48388.1"/>
    <property type="molecule type" value="Genomic_DNA"/>
</dbReference>
<gene>
    <name evidence="3" type="ORF">DU504_14400</name>
</gene>
<evidence type="ECO:0000313" key="4">
    <source>
        <dbReference type="Proteomes" id="UP000252189"/>
    </source>
</evidence>
<reference evidence="3 4" key="1">
    <citation type="submission" date="2018-07" db="EMBL/GenBank/DDBJ databases">
        <title>Genome sequences of Haloplanus salinus JCM 18368T.</title>
        <authorList>
            <person name="Kim Y.B."/>
            <person name="Roh S.W."/>
        </authorList>
    </citation>
    <scope>NUCLEOTIDE SEQUENCE [LARGE SCALE GENOMIC DNA]</scope>
    <source>
        <strain evidence="3 4">JCM 18368</strain>
    </source>
</reference>
<organism evidence="3 4">
    <name type="scientific">Haloplanus salinus</name>
    <dbReference type="NCBI Taxonomy" id="1126245"/>
    <lineage>
        <taxon>Archaea</taxon>
        <taxon>Methanobacteriati</taxon>
        <taxon>Methanobacteriota</taxon>
        <taxon>Stenosarchaea group</taxon>
        <taxon>Halobacteria</taxon>
        <taxon>Halobacteriales</taxon>
        <taxon>Haloferacaceae</taxon>
        <taxon>Haloplanus</taxon>
    </lineage>
</organism>
<evidence type="ECO:0000256" key="1">
    <source>
        <dbReference type="SAM" id="MobiDB-lite"/>
    </source>
</evidence>
<name>A0A368ND24_9EURY</name>
<feature type="region of interest" description="Disordered" evidence="1">
    <location>
        <begin position="1"/>
        <end position="61"/>
    </location>
</feature>
<proteinExistence type="predicted"/>
<comment type="caution">
    <text evidence="3">The sequence shown here is derived from an EMBL/GenBank/DDBJ whole genome shotgun (WGS) entry which is preliminary data.</text>
</comment>
<dbReference type="Pfam" id="PF06510">
    <property type="entry name" value="DUF1102"/>
    <property type="match status" value="1"/>
</dbReference>
<dbReference type="AlphaFoldDB" id="A0A368ND24"/>
<feature type="compositionally biased region" description="Low complexity" evidence="1">
    <location>
        <begin position="26"/>
        <end position="51"/>
    </location>
</feature>
<evidence type="ECO:0000256" key="2">
    <source>
        <dbReference type="SAM" id="Phobius"/>
    </source>
</evidence>
<dbReference type="InterPro" id="IPR009482">
    <property type="entry name" value="DUF1102"/>
</dbReference>